<reference evidence="3" key="1">
    <citation type="journal article" date="2011" name="PLoS Genet.">
        <title>Genomic analysis of the necrotrophic fungal pathogens Sclerotinia sclerotiorum and Botrytis cinerea.</title>
        <authorList>
            <person name="Amselem J."/>
            <person name="Cuomo C.A."/>
            <person name="van Kan J.A."/>
            <person name="Viaud M."/>
            <person name="Benito E.P."/>
            <person name="Couloux A."/>
            <person name="Coutinho P.M."/>
            <person name="de Vries R.P."/>
            <person name="Dyer P.S."/>
            <person name="Fillinger S."/>
            <person name="Fournier E."/>
            <person name="Gout L."/>
            <person name="Hahn M."/>
            <person name="Kohn L."/>
            <person name="Lapalu N."/>
            <person name="Plummer K.M."/>
            <person name="Pradier J.M."/>
            <person name="Quevillon E."/>
            <person name="Sharon A."/>
            <person name="Simon A."/>
            <person name="ten Have A."/>
            <person name="Tudzynski B."/>
            <person name="Tudzynski P."/>
            <person name="Wincker P."/>
            <person name="Andrew M."/>
            <person name="Anthouard V."/>
            <person name="Beever R.E."/>
            <person name="Beffa R."/>
            <person name="Benoit I."/>
            <person name="Bouzid O."/>
            <person name="Brault B."/>
            <person name="Chen Z."/>
            <person name="Choquer M."/>
            <person name="Collemare J."/>
            <person name="Cotton P."/>
            <person name="Danchin E.G."/>
            <person name="Da Silva C."/>
            <person name="Gautier A."/>
            <person name="Giraud C."/>
            <person name="Giraud T."/>
            <person name="Gonzalez C."/>
            <person name="Grossetete S."/>
            <person name="Guldener U."/>
            <person name="Henrissat B."/>
            <person name="Howlett B.J."/>
            <person name="Kodira C."/>
            <person name="Kretschmer M."/>
            <person name="Lappartient A."/>
            <person name="Leroch M."/>
            <person name="Levis C."/>
            <person name="Mauceli E."/>
            <person name="Neuveglise C."/>
            <person name="Oeser B."/>
            <person name="Pearson M."/>
            <person name="Poulain J."/>
            <person name="Poussereau N."/>
            <person name="Quesneville H."/>
            <person name="Rascle C."/>
            <person name="Schumacher J."/>
            <person name="Segurens B."/>
            <person name="Sexton A."/>
            <person name="Silva E."/>
            <person name="Sirven C."/>
            <person name="Soanes D.M."/>
            <person name="Talbot N.J."/>
            <person name="Templeton M."/>
            <person name="Yandava C."/>
            <person name="Yarden O."/>
            <person name="Zeng Q."/>
            <person name="Rollins J.A."/>
            <person name="Lebrun M.H."/>
            <person name="Dickman M."/>
        </authorList>
    </citation>
    <scope>NUCLEOTIDE SEQUENCE [LARGE SCALE GENOMIC DNA]</scope>
    <source>
        <strain evidence="3">ATCC 18683 / 1980 / Ss-1</strain>
    </source>
</reference>
<dbReference type="EMBL" id="CH476641">
    <property type="protein sequence ID" value="EDN97773.1"/>
    <property type="molecule type" value="Genomic_DNA"/>
</dbReference>
<keyword evidence="3" id="KW-1185">Reference proteome</keyword>
<proteinExistence type="predicted"/>
<protein>
    <submittedName>
        <fullName evidence="2">Uncharacterized protein</fullName>
    </submittedName>
</protein>
<feature type="region of interest" description="Disordered" evidence="1">
    <location>
        <begin position="49"/>
        <end position="87"/>
    </location>
</feature>
<dbReference type="KEGG" id="ssl:SS1G_12627"/>
<sequence>MYFENFFYKQATIFKCTSCFFTESNDDVLLKSRMMIGLKSDENILASHWNERVMGDEMGQKGKEDKKDGKPERKGRQKSGDRNEGRT</sequence>
<dbReference type="RefSeq" id="XP_001586640.1">
    <property type="nucleotide sequence ID" value="XM_001586590.1"/>
</dbReference>
<dbReference type="InParanoid" id="A7F4V2"/>
<dbReference type="GeneID" id="5482656"/>
<name>A7F4V2_SCLS1</name>
<accession>A7F4V2</accession>
<evidence type="ECO:0000313" key="3">
    <source>
        <dbReference type="Proteomes" id="UP000001312"/>
    </source>
</evidence>
<dbReference type="AlphaFoldDB" id="A7F4V2"/>
<evidence type="ECO:0000313" key="2">
    <source>
        <dbReference type="EMBL" id="EDN97773.1"/>
    </source>
</evidence>
<dbReference type="HOGENOM" id="CLU_2484686_0_0_1"/>
<organism evidence="2 3">
    <name type="scientific">Sclerotinia sclerotiorum (strain ATCC 18683 / 1980 / Ss-1)</name>
    <name type="common">White mold</name>
    <name type="synonym">Whetzelinia sclerotiorum</name>
    <dbReference type="NCBI Taxonomy" id="665079"/>
    <lineage>
        <taxon>Eukaryota</taxon>
        <taxon>Fungi</taxon>
        <taxon>Dikarya</taxon>
        <taxon>Ascomycota</taxon>
        <taxon>Pezizomycotina</taxon>
        <taxon>Leotiomycetes</taxon>
        <taxon>Helotiales</taxon>
        <taxon>Sclerotiniaceae</taxon>
        <taxon>Sclerotinia</taxon>
    </lineage>
</organism>
<evidence type="ECO:0000256" key="1">
    <source>
        <dbReference type="SAM" id="MobiDB-lite"/>
    </source>
</evidence>
<dbReference type="Proteomes" id="UP000001312">
    <property type="component" value="Unassembled WGS sequence"/>
</dbReference>
<gene>
    <name evidence="2" type="ORF">SS1G_12627</name>
</gene>